<dbReference type="GO" id="GO:0009279">
    <property type="term" value="C:cell outer membrane"/>
    <property type="evidence" value="ECO:0007669"/>
    <property type="project" value="UniProtKB-SubCell"/>
</dbReference>
<gene>
    <name evidence="9" type="ORF">SAMN02927921_02084</name>
</gene>
<comment type="subcellular location">
    <subcellularLocation>
        <location evidence="1">Cell outer membrane</location>
    </subcellularLocation>
</comment>
<dbReference type="OrthoDB" id="1147023at2"/>
<evidence type="ECO:0000259" key="8">
    <source>
        <dbReference type="Pfam" id="PF14322"/>
    </source>
</evidence>
<evidence type="ECO:0000256" key="4">
    <source>
        <dbReference type="ARBA" id="ARBA00023136"/>
    </source>
</evidence>
<dbReference type="InterPro" id="IPR012944">
    <property type="entry name" value="SusD_RagB_dom"/>
</dbReference>
<name>A0A1K1PWP7_9FLAO</name>
<feature type="signal peptide" evidence="6">
    <location>
        <begin position="1"/>
        <end position="19"/>
    </location>
</feature>
<evidence type="ECO:0000313" key="9">
    <source>
        <dbReference type="EMBL" id="SFW51867.1"/>
    </source>
</evidence>
<feature type="domain" description="RagB/SusD" evidence="7">
    <location>
        <begin position="350"/>
        <end position="471"/>
    </location>
</feature>
<dbReference type="AlphaFoldDB" id="A0A1K1PWP7"/>
<keyword evidence="4" id="KW-0472">Membrane</keyword>
<dbReference type="EMBL" id="FPJE01000010">
    <property type="protein sequence ID" value="SFW51867.1"/>
    <property type="molecule type" value="Genomic_DNA"/>
</dbReference>
<feature type="domain" description="SusD-like N-terminal" evidence="8">
    <location>
        <begin position="23"/>
        <end position="229"/>
    </location>
</feature>
<dbReference type="Proteomes" id="UP000182248">
    <property type="component" value="Unassembled WGS sequence"/>
</dbReference>
<protein>
    <submittedName>
        <fullName evidence="9">SusD family protein</fullName>
    </submittedName>
</protein>
<keyword evidence="10" id="KW-1185">Reference proteome</keyword>
<dbReference type="PROSITE" id="PS51257">
    <property type="entry name" value="PROKAR_LIPOPROTEIN"/>
    <property type="match status" value="1"/>
</dbReference>
<evidence type="ECO:0000313" key="10">
    <source>
        <dbReference type="Proteomes" id="UP000182248"/>
    </source>
</evidence>
<dbReference type="Pfam" id="PF07980">
    <property type="entry name" value="SusD_RagB"/>
    <property type="match status" value="1"/>
</dbReference>
<dbReference type="SUPFAM" id="SSF48452">
    <property type="entry name" value="TPR-like"/>
    <property type="match status" value="1"/>
</dbReference>
<comment type="similarity">
    <text evidence="2">Belongs to the SusD family.</text>
</comment>
<reference evidence="9 10" key="1">
    <citation type="submission" date="2016-11" db="EMBL/GenBank/DDBJ databases">
        <authorList>
            <person name="Jaros S."/>
            <person name="Januszkiewicz K."/>
            <person name="Wedrychowicz H."/>
        </authorList>
    </citation>
    <scope>NUCLEOTIDE SEQUENCE [LARGE SCALE GENOMIC DNA]</scope>
    <source>
        <strain evidence="9 10">CGMCC 1.12145</strain>
    </source>
</reference>
<dbReference type="STRING" id="1150368.SAMN02927921_02084"/>
<feature type="chain" id="PRO_5012566286" evidence="6">
    <location>
        <begin position="20"/>
        <end position="505"/>
    </location>
</feature>
<keyword evidence="3 6" id="KW-0732">Signal</keyword>
<evidence type="ECO:0000256" key="3">
    <source>
        <dbReference type="ARBA" id="ARBA00022729"/>
    </source>
</evidence>
<accession>A0A1K1PWP7</accession>
<dbReference type="Pfam" id="PF14322">
    <property type="entry name" value="SusD-like_3"/>
    <property type="match status" value="1"/>
</dbReference>
<dbReference type="RefSeq" id="WP_072317305.1">
    <property type="nucleotide sequence ID" value="NZ_FPJE01000010.1"/>
</dbReference>
<dbReference type="InterPro" id="IPR011990">
    <property type="entry name" value="TPR-like_helical_dom_sf"/>
</dbReference>
<organism evidence="9 10">
    <name type="scientific">Sinomicrobium oceani</name>
    <dbReference type="NCBI Taxonomy" id="1150368"/>
    <lineage>
        <taxon>Bacteria</taxon>
        <taxon>Pseudomonadati</taxon>
        <taxon>Bacteroidota</taxon>
        <taxon>Flavobacteriia</taxon>
        <taxon>Flavobacteriales</taxon>
        <taxon>Flavobacteriaceae</taxon>
        <taxon>Sinomicrobium</taxon>
    </lineage>
</organism>
<evidence type="ECO:0000256" key="6">
    <source>
        <dbReference type="SAM" id="SignalP"/>
    </source>
</evidence>
<proteinExistence type="inferred from homology"/>
<dbReference type="InterPro" id="IPR033985">
    <property type="entry name" value="SusD-like_N"/>
</dbReference>
<evidence type="ECO:0000256" key="5">
    <source>
        <dbReference type="ARBA" id="ARBA00023237"/>
    </source>
</evidence>
<keyword evidence="5" id="KW-0998">Cell outer membrane</keyword>
<evidence type="ECO:0000259" key="7">
    <source>
        <dbReference type="Pfam" id="PF07980"/>
    </source>
</evidence>
<evidence type="ECO:0000256" key="2">
    <source>
        <dbReference type="ARBA" id="ARBA00006275"/>
    </source>
</evidence>
<sequence length="505" mass="58214">MMKKIYKVLSLSIVLSVFGCDGYLDEVPDNRTTLDSTEKVKELLVNAYPRAMYVFFTEYMSDNAGDKGIVRPDAVQMSLDSYFWEENFNYINQDSPQYFWNGCYSNIAVANQALEALDGIEADEEEEKVLRAEARLTRAYAHFMLVSLWGKTYDPATSGSDPGVPLVTEPETVVFADYERASVREIYDFIEKEIEESIPEIRDEAYVPEAIKYHFNKEAANAFACRFYLFKGDWENAEKYAGNIIGANVASRLRDWNGYKVNSTFEELKADYTDPSNRTNLLVTESLSWWGRRYTNQRYGITIDIRDNVLQRHNPTGGSWAYRVFGSVGYYNVPKFEENFVPNTPGGSTGRGWLEFPLFSMEEVLLNRAEARLMQGKNDEAIADLNTFYSKRILNYNDTHIVDAQGIIDYYSGNPAIVEELDPYYDLPADTKYILQAIVDARRIEFIEEGLRWFDIRRFHIPITHRYGDSEYLLEQTPMEMPGDSPMHQLQIPQTAMSVLEKNPR</sequence>
<dbReference type="Gene3D" id="1.25.40.390">
    <property type="match status" value="1"/>
</dbReference>
<evidence type="ECO:0000256" key="1">
    <source>
        <dbReference type="ARBA" id="ARBA00004442"/>
    </source>
</evidence>